<evidence type="ECO:0000256" key="1">
    <source>
        <dbReference type="ARBA" id="ARBA00010641"/>
    </source>
</evidence>
<dbReference type="Pfam" id="PF04542">
    <property type="entry name" value="Sigma70_r2"/>
    <property type="match status" value="1"/>
</dbReference>
<dbReference type="NCBIfam" id="TIGR02937">
    <property type="entry name" value="sigma70-ECF"/>
    <property type="match status" value="1"/>
</dbReference>
<proteinExistence type="inferred from homology"/>
<dbReference type="InterPro" id="IPR036388">
    <property type="entry name" value="WH-like_DNA-bd_sf"/>
</dbReference>
<dbReference type="SUPFAM" id="SSF88659">
    <property type="entry name" value="Sigma3 and sigma4 domains of RNA polymerase sigma factors"/>
    <property type="match status" value="1"/>
</dbReference>
<dbReference type="InterPro" id="IPR014284">
    <property type="entry name" value="RNA_pol_sigma-70_dom"/>
</dbReference>
<dbReference type="eggNOG" id="COG1595">
    <property type="taxonomic scope" value="Bacteria"/>
</dbReference>
<evidence type="ECO:0000256" key="2">
    <source>
        <dbReference type="ARBA" id="ARBA00023015"/>
    </source>
</evidence>
<name>K5BJI4_MYCHD</name>
<feature type="domain" description="RNA polymerase sigma-70 region 2" evidence="6">
    <location>
        <begin position="14"/>
        <end position="80"/>
    </location>
</feature>
<evidence type="ECO:0000259" key="6">
    <source>
        <dbReference type="Pfam" id="PF04542"/>
    </source>
</evidence>
<evidence type="ECO:0000256" key="5">
    <source>
        <dbReference type="ARBA" id="ARBA00023163"/>
    </source>
</evidence>
<dbReference type="PANTHER" id="PTHR43133:SF52">
    <property type="entry name" value="ECF RNA POLYMERASE SIGMA FACTOR SIGL"/>
    <property type="match status" value="1"/>
</dbReference>
<sequence>MTAEQAALLRAIHDAHGPALQRYVLRLTRGDAPFAEDVVQEALLRLWRRPELLGQSEESVRAWLFTVARNLVIDDRRSARHSRELATDDLPERSSPDAIGAAVDKWVLADALKALSAEHRNAIVRAYYLGQSVADIAAAEGIAVKPSSRGCTTRCVRCAPLCRRGELSVTDPDDRTSGDRPPADDLATWDAAYLLDALSAEERREYERYLAAHPERAAS</sequence>
<dbReference type="EMBL" id="AMRA01000078">
    <property type="protein sequence ID" value="EKF23169.1"/>
    <property type="molecule type" value="Genomic_DNA"/>
</dbReference>
<keyword evidence="8" id="KW-1185">Reference proteome</keyword>
<dbReference type="Gene3D" id="1.10.1740.10">
    <property type="match status" value="1"/>
</dbReference>
<keyword evidence="3" id="KW-0731">Sigma factor</keyword>
<comment type="caution">
    <text evidence="7">The sequence shown here is derived from an EMBL/GenBank/DDBJ whole genome shotgun (WGS) entry which is preliminary data.</text>
</comment>
<organism evidence="7 8">
    <name type="scientific">Mycolicibacterium hassiacum (strain DSM 44199 / CIP 105218 / JCM 12690 / 3849)</name>
    <name type="common">Mycobacterium hassiacum</name>
    <dbReference type="NCBI Taxonomy" id="1122247"/>
    <lineage>
        <taxon>Bacteria</taxon>
        <taxon>Bacillati</taxon>
        <taxon>Actinomycetota</taxon>
        <taxon>Actinomycetes</taxon>
        <taxon>Mycobacteriales</taxon>
        <taxon>Mycobacteriaceae</taxon>
        <taxon>Mycolicibacterium</taxon>
    </lineage>
</organism>
<dbReference type="STRING" id="1122247.GCA_000379865_01453"/>
<feature type="non-terminal residue" evidence="7">
    <location>
        <position position="219"/>
    </location>
</feature>
<dbReference type="Proteomes" id="UP000006265">
    <property type="component" value="Unassembled WGS sequence"/>
</dbReference>
<dbReference type="GO" id="GO:0003677">
    <property type="term" value="F:DNA binding"/>
    <property type="evidence" value="ECO:0007669"/>
    <property type="project" value="UniProtKB-KW"/>
</dbReference>
<protein>
    <submittedName>
        <fullName evidence="7">RNA polymerase sigma factor, sigma-70 family protein</fullName>
    </submittedName>
</protein>
<evidence type="ECO:0000313" key="7">
    <source>
        <dbReference type="EMBL" id="EKF23169.1"/>
    </source>
</evidence>
<dbReference type="InterPro" id="IPR013324">
    <property type="entry name" value="RNA_pol_sigma_r3/r4-like"/>
</dbReference>
<evidence type="ECO:0000313" key="8">
    <source>
        <dbReference type="Proteomes" id="UP000006265"/>
    </source>
</evidence>
<dbReference type="AlphaFoldDB" id="K5BJI4"/>
<dbReference type="InterPro" id="IPR007627">
    <property type="entry name" value="RNA_pol_sigma70_r2"/>
</dbReference>
<dbReference type="PANTHER" id="PTHR43133">
    <property type="entry name" value="RNA POLYMERASE ECF-TYPE SIGMA FACTO"/>
    <property type="match status" value="1"/>
</dbReference>
<keyword evidence="4" id="KW-0238">DNA-binding</keyword>
<keyword evidence="5" id="KW-0804">Transcription</keyword>
<dbReference type="GO" id="GO:0016987">
    <property type="term" value="F:sigma factor activity"/>
    <property type="evidence" value="ECO:0007669"/>
    <property type="project" value="UniProtKB-KW"/>
</dbReference>
<reference evidence="7 8" key="1">
    <citation type="journal article" date="2012" name="J. Bacteriol.">
        <title>Genome sequence of Mycobacterium hassiacum DSM 44199, a rare source of heat-stable mycobacterial proteins.</title>
        <authorList>
            <person name="Tiago I."/>
            <person name="Maranha A."/>
            <person name="Mendes V."/>
            <person name="Alarico S."/>
            <person name="Moynihan P.J."/>
            <person name="Clarke A.J."/>
            <person name="Macedo-Ribeiro S."/>
            <person name="Pereira P.J."/>
            <person name="Empadinhas N."/>
        </authorList>
    </citation>
    <scope>NUCLEOTIDE SEQUENCE [LARGE SCALE GENOMIC DNA]</scope>
    <source>
        <strain evidence="8">DSM 44199 / CIP 105218 / JCM 12690 / 3849</strain>
    </source>
</reference>
<dbReference type="Gene3D" id="1.10.10.1320">
    <property type="entry name" value="Anti-sigma factor, zinc-finger domain"/>
    <property type="match status" value="1"/>
</dbReference>
<dbReference type="InterPro" id="IPR013325">
    <property type="entry name" value="RNA_pol_sigma_r2"/>
</dbReference>
<keyword evidence="2" id="KW-0805">Transcription regulation</keyword>
<dbReference type="GO" id="GO:0006352">
    <property type="term" value="P:DNA-templated transcription initiation"/>
    <property type="evidence" value="ECO:0007669"/>
    <property type="project" value="InterPro"/>
</dbReference>
<dbReference type="SUPFAM" id="SSF88946">
    <property type="entry name" value="Sigma2 domain of RNA polymerase sigma factors"/>
    <property type="match status" value="1"/>
</dbReference>
<comment type="similarity">
    <text evidence="1">Belongs to the sigma-70 factor family. ECF subfamily.</text>
</comment>
<evidence type="ECO:0000256" key="3">
    <source>
        <dbReference type="ARBA" id="ARBA00023082"/>
    </source>
</evidence>
<accession>K5BJI4</accession>
<dbReference type="InterPro" id="IPR041916">
    <property type="entry name" value="Anti_sigma_zinc_sf"/>
</dbReference>
<dbReference type="InterPro" id="IPR039425">
    <property type="entry name" value="RNA_pol_sigma-70-like"/>
</dbReference>
<evidence type="ECO:0000256" key="4">
    <source>
        <dbReference type="ARBA" id="ARBA00023125"/>
    </source>
</evidence>
<dbReference type="Gene3D" id="1.10.10.10">
    <property type="entry name" value="Winged helix-like DNA-binding domain superfamily/Winged helix DNA-binding domain"/>
    <property type="match status" value="1"/>
</dbReference>
<gene>
    <name evidence="7" type="ORF">C731_2823</name>
</gene>